<keyword evidence="2" id="KW-1185">Reference proteome</keyword>
<comment type="caution">
    <text evidence="1">The sequence shown here is derived from an EMBL/GenBank/DDBJ whole genome shotgun (WGS) entry which is preliminary data.</text>
</comment>
<evidence type="ECO:0000313" key="1">
    <source>
        <dbReference type="EMBL" id="MFD0623191.1"/>
    </source>
</evidence>
<reference evidence="2" key="1">
    <citation type="journal article" date="2019" name="Int. J. Syst. Evol. Microbiol.">
        <title>The Global Catalogue of Microorganisms (GCM) 10K type strain sequencing project: providing services to taxonomists for standard genome sequencing and annotation.</title>
        <authorList>
            <consortium name="The Broad Institute Genomics Platform"/>
            <consortium name="The Broad Institute Genome Sequencing Center for Infectious Disease"/>
            <person name="Wu L."/>
            <person name="Ma J."/>
        </authorList>
    </citation>
    <scope>NUCLEOTIDE SEQUENCE [LARGE SCALE GENOMIC DNA]</scope>
    <source>
        <strain evidence="2">JCM 12607</strain>
    </source>
</reference>
<evidence type="ECO:0000313" key="2">
    <source>
        <dbReference type="Proteomes" id="UP001596915"/>
    </source>
</evidence>
<name>A0ABW2WS85_9ACTN</name>
<gene>
    <name evidence="1" type="ORF">ACFQ2K_10610</name>
</gene>
<dbReference type="SUPFAM" id="SSF53187">
    <property type="entry name" value="Zn-dependent exopeptidases"/>
    <property type="match status" value="1"/>
</dbReference>
<sequence>MPGTATAEFRAAFLPGAEDPGRTVAELRSLIGNRATLSVVGNPGESEQQALDRLRGYLATPDSDHDTDVFRAWQSAVRRTHPGVRATACQFEAVTSAVPFREQNVPVYGMYPFTVNRDMLKRMHGTDEHIGVEPLRQGTETVYQLLAGLRSKH</sequence>
<dbReference type="Gene3D" id="1.10.150.900">
    <property type="match status" value="1"/>
</dbReference>
<dbReference type="EMBL" id="JBHTGL010000008">
    <property type="protein sequence ID" value="MFD0623191.1"/>
    <property type="molecule type" value="Genomic_DNA"/>
</dbReference>
<protein>
    <submittedName>
        <fullName evidence="1">Uncharacterized protein</fullName>
    </submittedName>
</protein>
<proteinExistence type="predicted"/>
<dbReference type="Proteomes" id="UP001596915">
    <property type="component" value="Unassembled WGS sequence"/>
</dbReference>
<accession>A0ABW2WS85</accession>
<organism evidence="1 2">
    <name type="scientific">Streptomyces sanglieri</name>
    <dbReference type="NCBI Taxonomy" id="193460"/>
    <lineage>
        <taxon>Bacteria</taxon>
        <taxon>Bacillati</taxon>
        <taxon>Actinomycetota</taxon>
        <taxon>Actinomycetes</taxon>
        <taxon>Kitasatosporales</taxon>
        <taxon>Streptomycetaceae</taxon>
        <taxon>Streptomyces</taxon>
    </lineage>
</organism>